<dbReference type="RefSeq" id="WP_167476180.1">
    <property type="nucleotide sequence ID" value="NZ_CP046172.1"/>
</dbReference>
<evidence type="ECO:0000313" key="1">
    <source>
        <dbReference type="EMBL" id="QIS13671.1"/>
    </source>
</evidence>
<dbReference type="EMBL" id="CP046172">
    <property type="protein sequence ID" value="QIS13671.1"/>
    <property type="molecule type" value="Genomic_DNA"/>
</dbReference>
<dbReference type="KEGG" id="nah:F5544_29130"/>
<proteinExistence type="predicted"/>
<protein>
    <submittedName>
        <fullName evidence="1">Uncharacterized protein</fullName>
    </submittedName>
</protein>
<evidence type="ECO:0000313" key="2">
    <source>
        <dbReference type="Proteomes" id="UP000503540"/>
    </source>
</evidence>
<accession>A0A6G9YKF7</accession>
<reference evidence="1 2" key="1">
    <citation type="journal article" date="2019" name="ACS Chem. Biol.">
        <title>Identification and Mobilization of a Cryptic Antibiotic Biosynthesis Gene Locus from a Human-Pathogenic Nocardia Isolate.</title>
        <authorList>
            <person name="Herisse M."/>
            <person name="Ishida K."/>
            <person name="Porter J.L."/>
            <person name="Howden B."/>
            <person name="Hertweck C."/>
            <person name="Stinear T.P."/>
            <person name="Pidot S.J."/>
        </authorList>
    </citation>
    <scope>NUCLEOTIDE SEQUENCE [LARGE SCALE GENOMIC DNA]</scope>
    <source>
        <strain evidence="1 2">AUSMDU00012717</strain>
    </source>
</reference>
<gene>
    <name evidence="1" type="ORF">F5544_29130</name>
</gene>
<sequence length="123" mass="13436">MELLVAVHGADDDIAELHSLFEALIEDDELRAAGKRLEPGAAHPQTLGAEEIIRIVLDSPALWTALSTCVAAWLQLRRPRLRLKFTRPDGSTAEIEADDGQVVEEVQVQKAIDIARGTQDEAS</sequence>
<dbReference type="Pfam" id="PF19953">
    <property type="entry name" value="EACC1"/>
    <property type="match status" value="1"/>
</dbReference>
<dbReference type="Proteomes" id="UP000503540">
    <property type="component" value="Chromosome"/>
</dbReference>
<organism evidence="1 2">
    <name type="scientific">Nocardia arthritidis</name>
    <dbReference type="NCBI Taxonomy" id="228602"/>
    <lineage>
        <taxon>Bacteria</taxon>
        <taxon>Bacillati</taxon>
        <taxon>Actinomycetota</taxon>
        <taxon>Actinomycetes</taxon>
        <taxon>Mycobacteriales</taxon>
        <taxon>Nocardiaceae</taxon>
        <taxon>Nocardia</taxon>
    </lineage>
</organism>
<name>A0A6G9YKF7_9NOCA</name>
<dbReference type="AlphaFoldDB" id="A0A6G9YKF7"/>
<keyword evidence="2" id="KW-1185">Reference proteome</keyword>
<dbReference type="InterPro" id="IPR045428">
    <property type="entry name" value="EACC1"/>
</dbReference>